<feature type="compositionally biased region" description="Low complexity" evidence="1">
    <location>
        <begin position="267"/>
        <end position="295"/>
    </location>
</feature>
<feature type="region of interest" description="Disordered" evidence="1">
    <location>
        <begin position="1"/>
        <end position="21"/>
    </location>
</feature>
<protein>
    <recommendedName>
        <fullName evidence="4">Syndecan 1</fullName>
    </recommendedName>
</protein>
<feature type="compositionally biased region" description="Pro residues" evidence="1">
    <location>
        <begin position="244"/>
        <end position="253"/>
    </location>
</feature>
<dbReference type="EMBL" id="CP108110">
    <property type="protein sequence ID" value="WUQ86112.1"/>
    <property type="molecule type" value="Genomic_DNA"/>
</dbReference>
<gene>
    <name evidence="2" type="ORF">OHA16_26005</name>
</gene>
<evidence type="ECO:0000313" key="3">
    <source>
        <dbReference type="Proteomes" id="UP001432222"/>
    </source>
</evidence>
<dbReference type="RefSeq" id="WP_328956764.1">
    <property type="nucleotide sequence ID" value="NZ_CP108110.1"/>
</dbReference>
<feature type="compositionally biased region" description="Gly residues" evidence="1">
    <location>
        <begin position="220"/>
        <end position="237"/>
    </location>
</feature>
<organism evidence="2 3">
    <name type="scientific">Kitasatospora purpeofusca</name>
    <dbReference type="NCBI Taxonomy" id="67352"/>
    <lineage>
        <taxon>Bacteria</taxon>
        <taxon>Bacillati</taxon>
        <taxon>Actinomycetota</taxon>
        <taxon>Actinomycetes</taxon>
        <taxon>Kitasatosporales</taxon>
        <taxon>Streptomycetaceae</taxon>
        <taxon>Kitasatospora</taxon>
    </lineage>
</organism>
<proteinExistence type="predicted"/>
<dbReference type="Proteomes" id="UP001432222">
    <property type="component" value="Chromosome"/>
</dbReference>
<evidence type="ECO:0008006" key="4">
    <source>
        <dbReference type="Google" id="ProtNLM"/>
    </source>
</evidence>
<feature type="region of interest" description="Disordered" evidence="1">
    <location>
        <begin position="203"/>
        <end position="295"/>
    </location>
</feature>
<sequence length="344" mass="32833">MRANHATSGPEPARRTVGGRWRPAGWRPALRWLPGPRAVAAGGALLAQLWGFGACAADAEALPEPASRTVGRALTGGGTPADGPAAGHPGEVRGGGSAARAPATEPSPSPSPAPGPSSGPDLPGQDPTDGLLDGITGPAPTDTPGAGTATGGAVPELDGATAAVGSVLQDRIRAGGLPLPGQRAAVPDAFAIASGLLGTVPAQSRPAEARATRGESADGPAGGSARTGGSPGTGRPGGDQRHPAAPPPAPGPSDRPQHPEPGHPDTAGTGSAPAAGPAPGRPAADIPVAAGTSPAPARAATTTAVVTVAHDAAGTATAVLAPIAAGLALTGAAMYKHRGLPKGH</sequence>
<feature type="region of interest" description="Disordered" evidence="1">
    <location>
        <begin position="69"/>
        <end position="154"/>
    </location>
</feature>
<feature type="compositionally biased region" description="Low complexity" evidence="1">
    <location>
        <begin position="136"/>
        <end position="154"/>
    </location>
</feature>
<feature type="compositionally biased region" description="Pro residues" evidence="1">
    <location>
        <begin position="105"/>
        <end position="117"/>
    </location>
</feature>
<evidence type="ECO:0000256" key="1">
    <source>
        <dbReference type="SAM" id="MobiDB-lite"/>
    </source>
</evidence>
<name>A0ABZ1U4J7_9ACTN</name>
<evidence type="ECO:0000313" key="2">
    <source>
        <dbReference type="EMBL" id="WUQ86112.1"/>
    </source>
</evidence>
<reference evidence="2" key="1">
    <citation type="submission" date="2022-10" db="EMBL/GenBank/DDBJ databases">
        <title>The complete genomes of actinobacterial strains from the NBC collection.</title>
        <authorList>
            <person name="Joergensen T.S."/>
            <person name="Alvarez Arevalo M."/>
            <person name="Sterndorff E.B."/>
            <person name="Faurdal D."/>
            <person name="Vuksanovic O."/>
            <person name="Mourched A.-S."/>
            <person name="Charusanti P."/>
            <person name="Shaw S."/>
            <person name="Blin K."/>
            <person name="Weber T."/>
        </authorList>
    </citation>
    <scope>NUCLEOTIDE SEQUENCE</scope>
    <source>
        <strain evidence="2">NBC_00222</strain>
    </source>
</reference>
<feature type="compositionally biased region" description="Basic and acidic residues" evidence="1">
    <location>
        <begin position="207"/>
        <end position="216"/>
    </location>
</feature>
<keyword evidence="3" id="KW-1185">Reference proteome</keyword>
<accession>A0ABZ1U4J7</accession>